<evidence type="ECO:0000256" key="1">
    <source>
        <dbReference type="SAM" id="Phobius"/>
    </source>
</evidence>
<dbReference type="InterPro" id="IPR006860">
    <property type="entry name" value="FecR"/>
</dbReference>
<reference evidence="3 4" key="1">
    <citation type="submission" date="2022-10" db="EMBL/GenBank/DDBJ databases">
        <title>Luteolibacter flavescens strain MCCC 1K03193, whole genome shotgun sequencing project.</title>
        <authorList>
            <person name="Zhao G."/>
            <person name="Shen L."/>
        </authorList>
    </citation>
    <scope>NUCLEOTIDE SEQUENCE [LARGE SCALE GENOMIC DNA]</scope>
    <source>
        <strain evidence="3 4">MCCC 1K03193</strain>
    </source>
</reference>
<organism evidence="3 4">
    <name type="scientific">Luteolibacter flavescens</name>
    <dbReference type="NCBI Taxonomy" id="1859460"/>
    <lineage>
        <taxon>Bacteria</taxon>
        <taxon>Pseudomonadati</taxon>
        <taxon>Verrucomicrobiota</taxon>
        <taxon>Verrucomicrobiia</taxon>
        <taxon>Verrucomicrobiales</taxon>
        <taxon>Verrucomicrobiaceae</taxon>
        <taxon>Luteolibacter</taxon>
    </lineage>
</organism>
<dbReference type="PANTHER" id="PTHR30273:SF2">
    <property type="entry name" value="PROTEIN FECR"/>
    <property type="match status" value="1"/>
</dbReference>
<proteinExistence type="predicted"/>
<accession>A0ABT3FPC1</accession>
<dbReference type="RefSeq" id="WP_264501069.1">
    <property type="nucleotide sequence ID" value="NZ_JAPDDS010000005.1"/>
</dbReference>
<evidence type="ECO:0000313" key="3">
    <source>
        <dbReference type="EMBL" id="MCW1885111.1"/>
    </source>
</evidence>
<keyword evidence="1" id="KW-1133">Transmembrane helix</keyword>
<keyword evidence="4" id="KW-1185">Reference proteome</keyword>
<dbReference type="Gene3D" id="2.60.120.1440">
    <property type="match status" value="1"/>
</dbReference>
<keyword evidence="1" id="KW-0812">Transmembrane</keyword>
<protein>
    <submittedName>
        <fullName evidence="3">FecR domain-containing protein</fullName>
    </submittedName>
</protein>
<gene>
    <name evidence="3" type="ORF">OKA04_10260</name>
</gene>
<dbReference type="InterPro" id="IPR012373">
    <property type="entry name" value="Ferrdict_sens_TM"/>
</dbReference>
<dbReference type="EMBL" id="JAPDDS010000005">
    <property type="protein sequence ID" value="MCW1885111.1"/>
    <property type="molecule type" value="Genomic_DNA"/>
</dbReference>
<dbReference type="PANTHER" id="PTHR30273">
    <property type="entry name" value="PERIPLASMIC SIGNAL SENSOR AND SIGMA FACTOR ACTIVATOR FECR-RELATED"/>
    <property type="match status" value="1"/>
</dbReference>
<comment type="caution">
    <text evidence="3">The sequence shown here is derived from an EMBL/GenBank/DDBJ whole genome shotgun (WGS) entry which is preliminary data.</text>
</comment>
<evidence type="ECO:0000259" key="2">
    <source>
        <dbReference type="Pfam" id="PF04773"/>
    </source>
</evidence>
<sequence>MMRPSETLRLIHELIDGSIGKEDFARLQEALLQDPAARRDYYALVCTDQMLADTYDMPEYLAAHAKVVAAPEVKRRKVSKMLVAMAAVLMAGIFTALVIQANRPRVTVTATADSHFLIDGKEATSEFWKKGEVLDVHDGMLVAQLNASAEANIDGTASLRLLNNKGDLELRRGKAYFRSATEGPDFEVQVAGATVRHVGTDFGIRAKDDGSCDVHVMGGSVEISRPGQETLVLVAGESVSWRDGGPSKRAASEPRAFRMTPPIERVIFDDDFSEPVGTVLANKMPDEGKPWKVVEQQGVMTTGGNRLDTSGGFRHLGAVFADVPAGAGRDVVVATFTTTPPSVMGDKKTRRSGIERITLLDAEGKRLCSVVALAREEHCWRLRDDVAGRESSLTNLSALDTHHLSLRYDPMAGRISLHAGLNAQGETIAELDTEAQGMPATLELWNDYGGDFALSRLTVRHVRYQ</sequence>
<feature type="transmembrane region" description="Helical" evidence="1">
    <location>
        <begin position="81"/>
        <end position="99"/>
    </location>
</feature>
<dbReference type="Proteomes" id="UP001207930">
    <property type="component" value="Unassembled WGS sequence"/>
</dbReference>
<dbReference type="Pfam" id="PF04773">
    <property type="entry name" value="FecR"/>
    <property type="match status" value="1"/>
</dbReference>
<evidence type="ECO:0000313" key="4">
    <source>
        <dbReference type="Proteomes" id="UP001207930"/>
    </source>
</evidence>
<feature type="domain" description="FecR protein" evidence="2">
    <location>
        <begin position="153"/>
        <end position="222"/>
    </location>
</feature>
<name>A0ABT3FPC1_9BACT</name>
<keyword evidence="1" id="KW-0472">Membrane</keyword>